<dbReference type="CDD" id="cd00038">
    <property type="entry name" value="CAP_ED"/>
    <property type="match status" value="1"/>
</dbReference>
<feature type="region of interest" description="Disordered" evidence="8">
    <location>
        <begin position="585"/>
        <end position="620"/>
    </location>
</feature>
<evidence type="ECO:0000256" key="7">
    <source>
        <dbReference type="SAM" id="Coils"/>
    </source>
</evidence>
<feature type="coiled-coil region" evidence="7">
    <location>
        <begin position="63"/>
        <end position="90"/>
    </location>
</feature>
<dbReference type="PROSITE" id="PS50042">
    <property type="entry name" value="CNMP_BINDING_3"/>
    <property type="match status" value="1"/>
</dbReference>
<keyword evidence="3 9" id="KW-0812">Transmembrane</keyword>
<dbReference type="Gene3D" id="2.60.120.10">
    <property type="entry name" value="Jelly Rolls"/>
    <property type="match status" value="1"/>
</dbReference>
<evidence type="ECO:0000313" key="11">
    <source>
        <dbReference type="EMBL" id="KAL1519776.1"/>
    </source>
</evidence>
<dbReference type="PANTHER" id="PTHR10217">
    <property type="entry name" value="VOLTAGE AND LIGAND GATED POTASSIUM CHANNEL"/>
    <property type="match status" value="1"/>
</dbReference>
<protein>
    <recommendedName>
        <fullName evidence="10">Cyclic nucleotide-binding domain-containing protein</fullName>
    </recommendedName>
</protein>
<dbReference type="InterPro" id="IPR050818">
    <property type="entry name" value="KCNH_animal-type"/>
</dbReference>
<evidence type="ECO:0000256" key="8">
    <source>
        <dbReference type="SAM" id="MobiDB-lite"/>
    </source>
</evidence>
<evidence type="ECO:0000256" key="5">
    <source>
        <dbReference type="ARBA" id="ARBA00023065"/>
    </source>
</evidence>
<keyword evidence="5" id="KW-0406">Ion transport</keyword>
<feature type="compositionally biased region" description="Low complexity" evidence="8">
    <location>
        <begin position="585"/>
        <end position="603"/>
    </location>
</feature>
<evidence type="ECO:0000256" key="2">
    <source>
        <dbReference type="ARBA" id="ARBA00022448"/>
    </source>
</evidence>
<evidence type="ECO:0000259" key="10">
    <source>
        <dbReference type="PROSITE" id="PS50042"/>
    </source>
</evidence>
<dbReference type="Gene3D" id="1.10.287.630">
    <property type="entry name" value="Helix hairpin bin"/>
    <property type="match status" value="1"/>
</dbReference>
<gene>
    <name evidence="11" type="ORF">AB1Y20_023284</name>
</gene>
<dbReference type="InterPro" id="IPR005821">
    <property type="entry name" value="Ion_trans_dom"/>
</dbReference>
<feature type="transmembrane region" description="Helical" evidence="9">
    <location>
        <begin position="294"/>
        <end position="313"/>
    </location>
</feature>
<feature type="compositionally biased region" description="Polar residues" evidence="8">
    <location>
        <begin position="739"/>
        <end position="756"/>
    </location>
</feature>
<dbReference type="Proteomes" id="UP001515480">
    <property type="component" value="Unassembled WGS sequence"/>
</dbReference>
<keyword evidence="12" id="KW-1185">Reference proteome</keyword>
<keyword evidence="7" id="KW-0175">Coiled coil</keyword>
<dbReference type="PANTHER" id="PTHR10217:SF435">
    <property type="entry name" value="POTASSIUM VOLTAGE-GATED CHANNEL PROTEIN EAG"/>
    <property type="match status" value="1"/>
</dbReference>
<dbReference type="AlphaFoldDB" id="A0AB34JE30"/>
<sequence length="870" mass="96986">MTDEARPNPTSSAAAASEQPGHPSRSSGGGEEVRRPKLNLKGAIVKTCNELRTVNTVKLLHESQQKERDKKNKTQALMELQQERDAELDKFMREVLKEEADKEAPRPWYSVRHSSSTKIRWDLVIMGFVFLSGISIPLDIAYNDILSYGFIRFLEVLDYIYLGVFVPDLLLSFFVTFLDENGVEHTDLRATGAHYIKTWFPVDALAIFPFEVINKSSGVLSLFKVLRLLRVGKVLKESNVMMTSGRGIMFRALRILLSIMLLVHWFACLWRVTARNSDPYFGMPPETEAIARRGDLGATYLFDVYIAIAMLLGEIIDVPSANLQILLSITAMLVGALVLAALFGNVAMLVASFNMSKTRLQEKMDQVNESMKSSGLPLELQSSVRQFYLYSWGRHKATSANAYIHELSPGLRSKISLFLYHDMLVSVPIFSDCNINVLIELAQAIRAHVFMPRDIIINEGHIGEEMYIIGDGQVQVRRPDGMLVAVLGKGKFFGEMALLSPDLKRQCRVEAHSICDIYELRKVDMNNIFALHPKLREDMLNVALKRKQDNEAIQSYNELRSRSDIYRRDKAISSGLRRLRARISAGGSASAASPPNTPRNAARSQAEARQESEARSKLRRRSTFSRISLVFKPRLSRMPAPSSSTTQVQPRSERVPADEGAANSSKLPVGTYPRVMPCKGAPATSSTTSTNEASQQEESVRKGTQSGKEASPPPKWKTIVRGLSIKGLTKGDSDRKSGTMRQSQNGWRHRGSSSAHMNERRSCFQNASEDRWTKPSRLSFCGTAVDDLSTIEKEDEPQTKGSTELDQLTEALRLMGSAQKAMERAIADAILRHNGDPRGRCSATCNDSNEAVTIVEGVEESTCRRSQSPS</sequence>
<dbReference type="Pfam" id="PF00027">
    <property type="entry name" value="cNMP_binding"/>
    <property type="match status" value="1"/>
</dbReference>
<comment type="subcellular location">
    <subcellularLocation>
        <location evidence="1">Membrane</location>
        <topology evidence="1">Multi-pass membrane protein</topology>
    </subcellularLocation>
</comment>
<feature type="transmembrane region" description="Helical" evidence="9">
    <location>
        <begin position="121"/>
        <end position="140"/>
    </location>
</feature>
<dbReference type="Pfam" id="PF00520">
    <property type="entry name" value="Ion_trans"/>
    <property type="match status" value="1"/>
</dbReference>
<name>A0AB34JE30_PRYPA</name>
<dbReference type="GO" id="GO:0005249">
    <property type="term" value="F:voltage-gated potassium channel activity"/>
    <property type="evidence" value="ECO:0007669"/>
    <property type="project" value="TreeGrafter"/>
</dbReference>
<keyword evidence="4 9" id="KW-1133">Transmembrane helix</keyword>
<feature type="compositionally biased region" description="Low complexity" evidence="8">
    <location>
        <begin position="683"/>
        <end position="697"/>
    </location>
</feature>
<feature type="domain" description="Cyclic nucleotide-binding" evidence="10">
    <location>
        <begin position="429"/>
        <end position="546"/>
    </location>
</feature>
<dbReference type="InterPro" id="IPR014710">
    <property type="entry name" value="RmlC-like_jellyroll"/>
</dbReference>
<evidence type="ECO:0000256" key="3">
    <source>
        <dbReference type="ARBA" id="ARBA00022692"/>
    </source>
</evidence>
<dbReference type="SMART" id="SM00100">
    <property type="entry name" value="cNMP"/>
    <property type="match status" value="1"/>
</dbReference>
<feature type="compositionally biased region" description="Polar residues" evidence="8">
    <location>
        <begin position="641"/>
        <end position="650"/>
    </location>
</feature>
<comment type="caution">
    <text evidence="11">The sequence shown here is derived from an EMBL/GenBank/DDBJ whole genome shotgun (WGS) entry which is preliminary data.</text>
</comment>
<feature type="transmembrane region" description="Helical" evidence="9">
    <location>
        <begin position="325"/>
        <end position="351"/>
    </location>
</feature>
<dbReference type="SUPFAM" id="SSF51206">
    <property type="entry name" value="cAMP-binding domain-like"/>
    <property type="match status" value="1"/>
</dbReference>
<accession>A0AB34JE30</accession>
<dbReference type="GO" id="GO:0042391">
    <property type="term" value="P:regulation of membrane potential"/>
    <property type="evidence" value="ECO:0007669"/>
    <property type="project" value="TreeGrafter"/>
</dbReference>
<evidence type="ECO:0000256" key="9">
    <source>
        <dbReference type="SAM" id="Phobius"/>
    </source>
</evidence>
<feature type="transmembrane region" description="Helical" evidence="9">
    <location>
        <begin position="252"/>
        <end position="274"/>
    </location>
</feature>
<feature type="region of interest" description="Disordered" evidence="8">
    <location>
        <begin position="1"/>
        <end position="38"/>
    </location>
</feature>
<evidence type="ECO:0000256" key="4">
    <source>
        <dbReference type="ARBA" id="ARBA00022989"/>
    </source>
</evidence>
<dbReference type="EMBL" id="JBGBPQ010000009">
    <property type="protein sequence ID" value="KAL1519776.1"/>
    <property type="molecule type" value="Genomic_DNA"/>
</dbReference>
<evidence type="ECO:0000313" key="12">
    <source>
        <dbReference type="Proteomes" id="UP001515480"/>
    </source>
</evidence>
<feature type="transmembrane region" description="Helical" evidence="9">
    <location>
        <begin position="160"/>
        <end position="178"/>
    </location>
</feature>
<keyword evidence="2" id="KW-0813">Transport</keyword>
<dbReference type="Gene3D" id="1.10.287.70">
    <property type="match status" value="1"/>
</dbReference>
<organism evidence="11 12">
    <name type="scientific">Prymnesium parvum</name>
    <name type="common">Toxic golden alga</name>
    <dbReference type="NCBI Taxonomy" id="97485"/>
    <lineage>
        <taxon>Eukaryota</taxon>
        <taxon>Haptista</taxon>
        <taxon>Haptophyta</taxon>
        <taxon>Prymnesiophyceae</taxon>
        <taxon>Prymnesiales</taxon>
        <taxon>Prymnesiaceae</taxon>
        <taxon>Prymnesium</taxon>
    </lineage>
</organism>
<keyword evidence="6 9" id="KW-0472">Membrane</keyword>
<evidence type="ECO:0000256" key="1">
    <source>
        <dbReference type="ARBA" id="ARBA00004141"/>
    </source>
</evidence>
<dbReference type="InterPro" id="IPR018490">
    <property type="entry name" value="cNMP-bd_dom_sf"/>
</dbReference>
<dbReference type="InterPro" id="IPR000595">
    <property type="entry name" value="cNMP-bd_dom"/>
</dbReference>
<feature type="region of interest" description="Disordered" evidence="8">
    <location>
        <begin position="635"/>
        <end position="762"/>
    </location>
</feature>
<feature type="compositionally biased region" description="Basic and acidic residues" evidence="8">
    <location>
        <begin position="606"/>
        <end position="616"/>
    </location>
</feature>
<evidence type="ECO:0000256" key="6">
    <source>
        <dbReference type="ARBA" id="ARBA00023136"/>
    </source>
</evidence>
<reference evidence="11 12" key="1">
    <citation type="journal article" date="2024" name="Science">
        <title>Giant polyketide synthase enzymes in the biosynthesis of giant marine polyether toxins.</title>
        <authorList>
            <person name="Fallon T.R."/>
            <person name="Shende V.V."/>
            <person name="Wierzbicki I.H."/>
            <person name="Pendleton A.L."/>
            <person name="Watervoot N.F."/>
            <person name="Auber R.P."/>
            <person name="Gonzalez D.J."/>
            <person name="Wisecaver J.H."/>
            <person name="Moore B.S."/>
        </authorList>
    </citation>
    <scope>NUCLEOTIDE SEQUENCE [LARGE SCALE GENOMIC DNA]</scope>
    <source>
        <strain evidence="11 12">12B1</strain>
    </source>
</reference>
<dbReference type="SUPFAM" id="SSF81324">
    <property type="entry name" value="Voltage-gated potassium channels"/>
    <property type="match status" value="1"/>
</dbReference>
<proteinExistence type="predicted"/>
<dbReference type="GO" id="GO:0005886">
    <property type="term" value="C:plasma membrane"/>
    <property type="evidence" value="ECO:0007669"/>
    <property type="project" value="TreeGrafter"/>
</dbReference>